<dbReference type="RefSeq" id="WP_303913109.1">
    <property type="nucleotide sequence ID" value="NZ_DYXM01000179.1"/>
</dbReference>
<organism evidence="3 4">
    <name type="scientific">Dietzia timorensis</name>
    <dbReference type="NCBI Taxonomy" id="499555"/>
    <lineage>
        <taxon>Bacteria</taxon>
        <taxon>Bacillati</taxon>
        <taxon>Actinomycetota</taxon>
        <taxon>Actinomycetes</taxon>
        <taxon>Mycobacteriales</taxon>
        <taxon>Dietziaceae</taxon>
        <taxon>Dietzia</taxon>
    </lineage>
</organism>
<keyword evidence="1" id="KW-1133">Transmembrane helix</keyword>
<gene>
    <name evidence="3" type="ORF">K8V11_09300</name>
</gene>
<feature type="domain" description="Phage shock protein PspC N-terminal" evidence="2">
    <location>
        <begin position="28"/>
        <end position="81"/>
    </location>
</feature>
<feature type="transmembrane region" description="Helical" evidence="1">
    <location>
        <begin position="313"/>
        <end position="334"/>
    </location>
</feature>
<dbReference type="InterPro" id="IPR007168">
    <property type="entry name" value="Phageshock_PspC_N"/>
</dbReference>
<reference evidence="3" key="2">
    <citation type="submission" date="2021-09" db="EMBL/GenBank/DDBJ databases">
        <authorList>
            <person name="Gilroy R."/>
        </authorList>
    </citation>
    <scope>NUCLEOTIDE SEQUENCE</scope>
    <source>
        <strain evidence="3">ChiGjej1B1-18357</strain>
    </source>
</reference>
<dbReference type="Pfam" id="PF04024">
    <property type="entry name" value="PspC"/>
    <property type="match status" value="1"/>
</dbReference>
<dbReference type="EMBL" id="DYXM01000179">
    <property type="protein sequence ID" value="HJE91189.1"/>
    <property type="molecule type" value="Genomic_DNA"/>
</dbReference>
<evidence type="ECO:0000313" key="4">
    <source>
        <dbReference type="Proteomes" id="UP000776650"/>
    </source>
</evidence>
<evidence type="ECO:0000256" key="1">
    <source>
        <dbReference type="SAM" id="Phobius"/>
    </source>
</evidence>
<dbReference type="AlphaFoldDB" id="A0A921JYG9"/>
<feature type="transmembrane region" description="Helical" evidence="1">
    <location>
        <begin position="54"/>
        <end position="83"/>
    </location>
</feature>
<evidence type="ECO:0000313" key="3">
    <source>
        <dbReference type="EMBL" id="HJE91189.1"/>
    </source>
</evidence>
<comment type="caution">
    <text evidence="3">The sequence shown here is derived from an EMBL/GenBank/DDBJ whole genome shotgun (WGS) entry which is preliminary data.</text>
</comment>
<sequence>MNDTRTQEPTPGMARDFGAQLKDLWASRPVRPAGDKKLAGVATAVGHRFDVDPVLIRVVFVVAALMGGAGLAVYLLCALLFKYQDDALRVHETMFHRKDEGKTLFLPIALTIAAILVGPWAIGGSDVDVLAWVIIFVMFAGLYGLYRHRPQPPEYMRWAYTRDPREGLHPASPAYMMTKPQMTQWERQGRPGRPADYGRTGAAAQEDESFSVYDGEGTPPSWDPLGAARFAWDLPDPPTAGAGDGDSDEGKDGCRGPGLTWLFITFAGFAGLGAFVLGRFFGVPSVTQSLAIALAIVALGMMIGAFRKRGLGLLPIAMLLGAAMAATSFNGQYIGPTNFNPEAEDSFIGTTENVTATDALLDEGINALGSSVILDLSDIGDRSINTEVNAIGSTIVFERPAGHDLHIDCEAAAMSECETRTYPATKPPAEGEAPTITVTANMLAAAVEVQ</sequence>
<feature type="transmembrane region" description="Helical" evidence="1">
    <location>
        <begin position="129"/>
        <end position="146"/>
    </location>
</feature>
<protein>
    <submittedName>
        <fullName evidence="3">PspC domain-containing protein</fullName>
    </submittedName>
</protein>
<feature type="transmembrane region" description="Helical" evidence="1">
    <location>
        <begin position="104"/>
        <end position="123"/>
    </location>
</feature>
<evidence type="ECO:0000259" key="2">
    <source>
        <dbReference type="Pfam" id="PF04024"/>
    </source>
</evidence>
<proteinExistence type="predicted"/>
<feature type="transmembrane region" description="Helical" evidence="1">
    <location>
        <begin position="259"/>
        <end position="281"/>
    </location>
</feature>
<feature type="transmembrane region" description="Helical" evidence="1">
    <location>
        <begin position="287"/>
        <end position="306"/>
    </location>
</feature>
<keyword evidence="1" id="KW-0472">Membrane</keyword>
<keyword evidence="1" id="KW-0812">Transmembrane</keyword>
<name>A0A921JYG9_9ACTN</name>
<reference evidence="3" key="1">
    <citation type="journal article" date="2021" name="PeerJ">
        <title>Extensive microbial diversity within the chicken gut microbiome revealed by metagenomics and culture.</title>
        <authorList>
            <person name="Gilroy R."/>
            <person name="Ravi A."/>
            <person name="Getino M."/>
            <person name="Pursley I."/>
            <person name="Horton D.L."/>
            <person name="Alikhan N.F."/>
            <person name="Baker D."/>
            <person name="Gharbi K."/>
            <person name="Hall N."/>
            <person name="Watson M."/>
            <person name="Adriaenssens E.M."/>
            <person name="Foster-Nyarko E."/>
            <person name="Jarju S."/>
            <person name="Secka A."/>
            <person name="Antonio M."/>
            <person name="Oren A."/>
            <person name="Chaudhuri R.R."/>
            <person name="La Ragione R."/>
            <person name="Hildebrand F."/>
            <person name="Pallen M.J."/>
        </authorList>
    </citation>
    <scope>NUCLEOTIDE SEQUENCE</scope>
    <source>
        <strain evidence="3">ChiGjej1B1-18357</strain>
    </source>
</reference>
<accession>A0A921JYG9</accession>
<dbReference type="Proteomes" id="UP000776650">
    <property type="component" value="Unassembled WGS sequence"/>
</dbReference>